<organism evidence="1 2">
    <name type="scientific">Thalictrum thalictroides</name>
    <name type="common">Rue-anemone</name>
    <name type="synonym">Anemone thalictroides</name>
    <dbReference type="NCBI Taxonomy" id="46969"/>
    <lineage>
        <taxon>Eukaryota</taxon>
        <taxon>Viridiplantae</taxon>
        <taxon>Streptophyta</taxon>
        <taxon>Embryophyta</taxon>
        <taxon>Tracheophyta</taxon>
        <taxon>Spermatophyta</taxon>
        <taxon>Magnoliopsida</taxon>
        <taxon>Ranunculales</taxon>
        <taxon>Ranunculaceae</taxon>
        <taxon>Thalictroideae</taxon>
        <taxon>Thalictrum</taxon>
    </lineage>
</organism>
<comment type="caution">
    <text evidence="1">The sequence shown here is derived from an EMBL/GenBank/DDBJ whole genome shotgun (WGS) entry which is preliminary data.</text>
</comment>
<dbReference type="EMBL" id="JABWDY010039953">
    <property type="protein sequence ID" value="KAF5178538.1"/>
    <property type="molecule type" value="Genomic_DNA"/>
</dbReference>
<dbReference type="AlphaFoldDB" id="A0A7J6V1F7"/>
<dbReference type="OrthoDB" id="2017825at2759"/>
<dbReference type="PANTHER" id="PTHR35097:SF1">
    <property type="entry name" value="GDSL ESTERASE_LIPASE"/>
    <property type="match status" value="1"/>
</dbReference>
<proteinExistence type="predicted"/>
<reference evidence="1 2" key="1">
    <citation type="submission" date="2020-06" db="EMBL/GenBank/DDBJ databases">
        <title>Transcriptomic and genomic resources for Thalictrum thalictroides and T. hernandezii: Facilitating candidate gene discovery in an emerging model plant lineage.</title>
        <authorList>
            <person name="Arias T."/>
            <person name="Riano-Pachon D.M."/>
            <person name="Di Stilio V.S."/>
        </authorList>
    </citation>
    <scope>NUCLEOTIDE SEQUENCE [LARGE SCALE GENOMIC DNA]</scope>
    <source>
        <strain evidence="2">cv. WT478/WT964</strain>
        <tissue evidence="1">Leaves</tissue>
    </source>
</reference>
<evidence type="ECO:0000313" key="2">
    <source>
        <dbReference type="Proteomes" id="UP000554482"/>
    </source>
</evidence>
<accession>A0A7J6V1F7</accession>
<name>A0A7J6V1F7_THATH</name>
<protein>
    <submittedName>
        <fullName evidence="1">GDSL esterase/lipase</fullName>
    </submittedName>
</protein>
<evidence type="ECO:0000313" key="1">
    <source>
        <dbReference type="EMBL" id="KAF5178538.1"/>
    </source>
</evidence>
<dbReference type="Proteomes" id="UP000554482">
    <property type="component" value="Unassembled WGS sequence"/>
</dbReference>
<gene>
    <name evidence="1" type="ORF">FRX31_031875</name>
</gene>
<keyword evidence="2" id="KW-1185">Reference proteome</keyword>
<dbReference type="PANTHER" id="PTHR35097">
    <property type="entry name" value="GDSL ESTERASE/LIPASE"/>
    <property type="match status" value="1"/>
</dbReference>
<sequence>MCVGLIGSNKLYDGALQLFPLYYFQIEILKRLQRETFSDIMKLRDRQEKVERMLLFHKSTKGSPFQELSTHVQGTVDVAGALLFVDEIDQQSCDIAGMRTGINSKFTFETTIRQNDSLVAEFVACPNAQGPSDEYFGSPLSLTKVMYSANVKDWISAVVVPWGARCRDVAVTSNPLQQERSLTDFSSLGPPMLNKCHGSAVGFMVKKTNIAASVGGLVSEQRLELDSEITQLGPVETRNCFSGFGEVIYQLSKGTTLTLLGIHKRLIKPSQRSSLRKFTIPLGSLKRRETVDVSVDSPISPITGNTEGIGSIALVLESELDDSTRVGGWVEMQNSNSRCLQWAVTMSDTPEEELGWGLSMGGITQGPSSWDHFQAEAFLRFNMGKRCSLMPGIVYVMDGTRRFPAVMFRSSWSL</sequence>